<name>C5MD42_CANTT</name>
<evidence type="ECO:0000313" key="2">
    <source>
        <dbReference type="EMBL" id="EER32472.1"/>
    </source>
</evidence>
<dbReference type="GeneID" id="8297121"/>
<feature type="compositionally biased region" description="Polar residues" evidence="1">
    <location>
        <begin position="194"/>
        <end position="205"/>
    </location>
</feature>
<feature type="compositionally biased region" description="Polar residues" evidence="1">
    <location>
        <begin position="83"/>
        <end position="124"/>
    </location>
</feature>
<dbReference type="AlphaFoldDB" id="C5MD42"/>
<protein>
    <submittedName>
        <fullName evidence="2">Uncharacterized protein</fullName>
    </submittedName>
</protein>
<gene>
    <name evidence="2" type="ORF">CTRG_04143</name>
</gene>
<organism evidence="2 3">
    <name type="scientific">Candida tropicalis (strain ATCC MYA-3404 / T1)</name>
    <name type="common">Yeast</name>
    <dbReference type="NCBI Taxonomy" id="294747"/>
    <lineage>
        <taxon>Eukaryota</taxon>
        <taxon>Fungi</taxon>
        <taxon>Dikarya</taxon>
        <taxon>Ascomycota</taxon>
        <taxon>Saccharomycotina</taxon>
        <taxon>Pichiomycetes</taxon>
        <taxon>Debaryomycetaceae</taxon>
        <taxon>Candida/Lodderomyces clade</taxon>
        <taxon>Candida</taxon>
    </lineage>
</organism>
<feature type="compositionally biased region" description="Basic and acidic residues" evidence="1">
    <location>
        <begin position="125"/>
        <end position="135"/>
    </location>
</feature>
<accession>C5MD42</accession>
<dbReference type="Proteomes" id="UP000002037">
    <property type="component" value="Unassembled WGS sequence"/>
</dbReference>
<dbReference type="RefSeq" id="XP_002549846.1">
    <property type="nucleotide sequence ID" value="XM_002549800.1"/>
</dbReference>
<dbReference type="HOGENOM" id="CLU_665640_0_0_1"/>
<proteinExistence type="predicted"/>
<dbReference type="EMBL" id="GG692399">
    <property type="protein sequence ID" value="EER32472.1"/>
    <property type="molecule type" value="Genomic_DNA"/>
</dbReference>
<dbReference type="VEuPathDB" id="FungiDB:CTRG_04143"/>
<dbReference type="KEGG" id="ctp:CTRG_04143"/>
<evidence type="ECO:0000256" key="1">
    <source>
        <dbReference type="SAM" id="MobiDB-lite"/>
    </source>
</evidence>
<sequence length="413" mass="46850">MSQVFSVLVLSVLLHVFISSLSFLPSLVLSFIIISILKIYSPHSEQSWTPNSDECNNWRTSRIEVDENSNPVQADFENEARNQETNSGYSSRNRNKNINDSSAVNGGFSRNVSSQSFELGGNSNRNEDVRRHDNENNLDYNDYENLQTATDNNDSNINSNDNPNRNQNDLNSDYNDSHSIRDHGYYEERDLTTRIGSSNSHSPNNQQTTRTRRESRQSDNNASDRDIAVGSNPTSLYSGSSSSRELLFSSDSERDCECGCQYNYRYQTQYRYGPPKRKSFTSKSFVNVAQKIDKYFVYSPSDYNGKTSKHDKETKPRTSTFNNLSGSNFWSKFQDLLLNSVPPPSGSQNNGVLNDVFKPKQNSIFKKLSNVFTTKYDSNYNYSSDDEINSLPSLPTHADIRPEGNSDTDDLTT</sequence>
<feature type="region of interest" description="Disordered" evidence="1">
    <location>
        <begin position="386"/>
        <end position="413"/>
    </location>
</feature>
<feature type="region of interest" description="Disordered" evidence="1">
    <location>
        <begin position="193"/>
        <end position="242"/>
    </location>
</feature>
<feature type="compositionally biased region" description="Low complexity" evidence="1">
    <location>
        <begin position="137"/>
        <end position="173"/>
    </location>
</feature>
<keyword evidence="3" id="KW-1185">Reference proteome</keyword>
<feature type="compositionally biased region" description="Low complexity" evidence="1">
    <location>
        <begin position="231"/>
        <end position="242"/>
    </location>
</feature>
<evidence type="ECO:0000313" key="3">
    <source>
        <dbReference type="Proteomes" id="UP000002037"/>
    </source>
</evidence>
<reference evidence="2 3" key="1">
    <citation type="journal article" date="2009" name="Nature">
        <title>Evolution of pathogenicity and sexual reproduction in eight Candida genomes.</title>
        <authorList>
            <person name="Butler G."/>
            <person name="Rasmussen M.D."/>
            <person name="Lin M.F."/>
            <person name="Santos M.A."/>
            <person name="Sakthikumar S."/>
            <person name="Munro C.A."/>
            <person name="Rheinbay E."/>
            <person name="Grabherr M."/>
            <person name="Forche A."/>
            <person name="Reedy J.L."/>
            <person name="Agrafioti I."/>
            <person name="Arnaud M.B."/>
            <person name="Bates S."/>
            <person name="Brown A.J."/>
            <person name="Brunke S."/>
            <person name="Costanzo M.C."/>
            <person name="Fitzpatrick D.A."/>
            <person name="de Groot P.W."/>
            <person name="Harris D."/>
            <person name="Hoyer L.L."/>
            <person name="Hube B."/>
            <person name="Klis F.M."/>
            <person name="Kodira C."/>
            <person name="Lennard N."/>
            <person name="Logue M.E."/>
            <person name="Martin R."/>
            <person name="Neiman A.M."/>
            <person name="Nikolaou E."/>
            <person name="Quail M.A."/>
            <person name="Quinn J."/>
            <person name="Santos M.C."/>
            <person name="Schmitzberger F.F."/>
            <person name="Sherlock G."/>
            <person name="Shah P."/>
            <person name="Silverstein K.A."/>
            <person name="Skrzypek M.S."/>
            <person name="Soll D."/>
            <person name="Staggs R."/>
            <person name="Stansfield I."/>
            <person name="Stumpf M.P."/>
            <person name="Sudbery P.E."/>
            <person name="Srikantha T."/>
            <person name="Zeng Q."/>
            <person name="Berman J."/>
            <person name="Berriman M."/>
            <person name="Heitman J."/>
            <person name="Gow N.A."/>
            <person name="Lorenz M.C."/>
            <person name="Birren B.W."/>
            <person name="Kellis M."/>
            <person name="Cuomo C.A."/>
        </authorList>
    </citation>
    <scope>NUCLEOTIDE SEQUENCE [LARGE SCALE GENOMIC DNA]</scope>
    <source>
        <strain evidence="3">ATCC MYA-3404 / T1</strain>
    </source>
</reference>
<feature type="region of interest" description="Disordered" evidence="1">
    <location>
        <begin position="69"/>
        <end position="180"/>
    </location>
</feature>
<feature type="compositionally biased region" description="Basic and acidic residues" evidence="1">
    <location>
        <begin position="211"/>
        <end position="227"/>
    </location>
</feature>